<name>A0A8J3QS66_9ACTN</name>
<feature type="compositionally biased region" description="Low complexity" evidence="1">
    <location>
        <begin position="38"/>
        <end position="55"/>
    </location>
</feature>
<evidence type="ECO:0000313" key="2">
    <source>
        <dbReference type="EMBL" id="GIH15903.1"/>
    </source>
</evidence>
<proteinExistence type="predicted"/>
<gene>
    <name evidence="2" type="ORF">Raf01_40750</name>
</gene>
<dbReference type="RefSeq" id="WP_203919512.1">
    <property type="nucleotide sequence ID" value="NZ_BONZ01000038.1"/>
</dbReference>
<protein>
    <submittedName>
        <fullName evidence="2">Uncharacterized protein</fullName>
    </submittedName>
</protein>
<evidence type="ECO:0000313" key="3">
    <source>
        <dbReference type="Proteomes" id="UP000642748"/>
    </source>
</evidence>
<dbReference type="Proteomes" id="UP000642748">
    <property type="component" value="Unassembled WGS sequence"/>
</dbReference>
<organism evidence="2 3">
    <name type="scientific">Rugosimonospora africana</name>
    <dbReference type="NCBI Taxonomy" id="556532"/>
    <lineage>
        <taxon>Bacteria</taxon>
        <taxon>Bacillati</taxon>
        <taxon>Actinomycetota</taxon>
        <taxon>Actinomycetes</taxon>
        <taxon>Micromonosporales</taxon>
        <taxon>Micromonosporaceae</taxon>
        <taxon>Rugosimonospora</taxon>
    </lineage>
</organism>
<dbReference type="EMBL" id="BONZ01000038">
    <property type="protein sequence ID" value="GIH15903.1"/>
    <property type="molecule type" value="Genomic_DNA"/>
</dbReference>
<keyword evidence="3" id="KW-1185">Reference proteome</keyword>
<reference evidence="2" key="1">
    <citation type="submission" date="2021-01" db="EMBL/GenBank/DDBJ databases">
        <title>Whole genome shotgun sequence of Rugosimonospora africana NBRC 104875.</title>
        <authorList>
            <person name="Komaki H."/>
            <person name="Tamura T."/>
        </authorList>
    </citation>
    <scope>NUCLEOTIDE SEQUENCE</scope>
    <source>
        <strain evidence="2">NBRC 104875</strain>
    </source>
</reference>
<evidence type="ECO:0000256" key="1">
    <source>
        <dbReference type="SAM" id="MobiDB-lite"/>
    </source>
</evidence>
<feature type="compositionally biased region" description="Gly residues" evidence="1">
    <location>
        <begin position="18"/>
        <end position="28"/>
    </location>
</feature>
<dbReference type="AlphaFoldDB" id="A0A8J3QS66"/>
<feature type="region of interest" description="Disordered" evidence="1">
    <location>
        <begin position="1"/>
        <end position="59"/>
    </location>
</feature>
<accession>A0A8J3QS66</accession>
<sequence>MPTSPRRKPDPRPTPGQTRGGGTGGDGNGAVPTEQALGGSTSSNGHSPSPGSSVPDLPFPILTKEVASTTAGDVPGDPGITALRRISDTLGWRWRPDDPTAFLAALTNSFAIKRVEGHNELTWTPRGFAVQADLGQVTGGQASLAARVASTVREALPLLDSLVPLLPDADPDDCAAFRGLVRHDLEELRYELASPVLREERIDLLFRMLTAYDPRVGFSTTDFDARHIGGHLGRVRDQFGFLQADNRSVNTLADERIETTFITLSDWVAGLVMSWDSQRQQLDVFAGSGVFLGNTLTVLGGQLAALYDLVDDLESALDSVLIDKGQRQAVRVPGTTLFVDSLLEWVRAFAGSEGKAVIDVGGRDAVETAFVPTVEALRDAARHLLVPVCERGSLKIKVRGDLPLGFRTARVEAAAAELLRTLRITARLARATFRAVLFRTVPEIVFDGEPFEVTVSNFDPSAHAFVLTGPGLLVVATGDHAVDQGGGVWQLRFESDGHDVTTATALEIRAIGAAGQPDRWRVEDHEWIRVQSADTGAATLDRSDR</sequence>
<comment type="caution">
    <text evidence="2">The sequence shown here is derived from an EMBL/GenBank/DDBJ whole genome shotgun (WGS) entry which is preliminary data.</text>
</comment>